<sequence>MGKSIRKIVNWKQYNQALVNRGSLTFWVDEAAVKAWYCHEHHGGRGRGFSYSDVAIETALMVKGIFNLSLRALEGFLNSLFTLMSVPLKSPDYTSISKRAKTVNIKYRNPSRGPIAHVVVDATGLKVFGEGEWKTRKHGSEKRRTWRKLHLAIDASTHEVVAAEVSLVSVGDNEVLPTLLNPLRRKITQVSADGAYDTKGCYQLLRRKGCKATIPPRSNAGLWEKRHPRNEAVEALKAGQLKHWKIDNGYHQRSLAETAMGRYKQLNSPMLSLRDYNGQVAEALAGVKAMNKVIRLGMPVRQQVA</sequence>
<dbReference type="PANTHER" id="PTHR34631">
    <property type="match status" value="1"/>
</dbReference>
<evidence type="ECO:0000313" key="3">
    <source>
        <dbReference type="EMBL" id="SUJ09420.1"/>
    </source>
</evidence>
<dbReference type="AlphaFoldDB" id="A0A380C0Q9"/>
<dbReference type="RefSeq" id="WP_115405995.1">
    <property type="nucleotide sequence ID" value="NZ_UGYV01000001.1"/>
</dbReference>
<evidence type="ECO:0000313" key="4">
    <source>
        <dbReference type="Proteomes" id="UP000255061"/>
    </source>
</evidence>
<dbReference type="Proteomes" id="UP000255061">
    <property type="component" value="Unassembled WGS sequence"/>
</dbReference>
<dbReference type="EMBL" id="UGYV01000004">
    <property type="protein sequence ID" value="SUJ09420.1"/>
    <property type="molecule type" value="Genomic_DNA"/>
</dbReference>
<feature type="domain" description="Transposase DDE" evidence="1">
    <location>
        <begin position="20"/>
        <end position="130"/>
    </location>
</feature>
<evidence type="ECO:0000313" key="2">
    <source>
        <dbReference type="EMBL" id="SUI75495.1"/>
    </source>
</evidence>
<reference evidence="3 4" key="1">
    <citation type="submission" date="2018-06" db="EMBL/GenBank/DDBJ databases">
        <authorList>
            <consortium name="Pathogen Informatics"/>
            <person name="Doyle S."/>
        </authorList>
    </citation>
    <scope>NUCLEOTIDE SEQUENCE [LARGE SCALE GENOMIC DNA]</scope>
    <source>
        <strain evidence="3 4">NCTC10736</strain>
    </source>
</reference>
<dbReference type="PANTHER" id="PTHR34631:SF3">
    <property type="entry name" value="ISSOD12 TRANSPOSASE TNPA_ISSOD12"/>
    <property type="match status" value="1"/>
</dbReference>
<accession>A0A380C0Q9</accession>
<dbReference type="Pfam" id="PF13737">
    <property type="entry name" value="DDE_Tnp_1_5"/>
    <property type="match status" value="1"/>
</dbReference>
<dbReference type="InterPro" id="IPR053520">
    <property type="entry name" value="Transposase_Tn903"/>
</dbReference>
<dbReference type="NCBIfam" id="NF033579">
    <property type="entry name" value="transpos_IS5_2"/>
    <property type="match status" value="1"/>
</dbReference>
<dbReference type="InterPro" id="IPR053172">
    <property type="entry name" value="Tn903_transposase"/>
</dbReference>
<gene>
    <name evidence="2" type="ORF">NCTC10736_01719</name>
    <name evidence="3" type="ORF">NCTC10736_04026</name>
</gene>
<proteinExistence type="predicted"/>
<evidence type="ECO:0000259" key="1">
    <source>
        <dbReference type="Pfam" id="PF13737"/>
    </source>
</evidence>
<dbReference type="InterPro" id="IPR025668">
    <property type="entry name" value="Tnp_DDE_dom"/>
</dbReference>
<name>A0A380C0Q9_9GAMM</name>
<organism evidence="3 4">
    <name type="scientific">Shewanella morhuae</name>
    <dbReference type="NCBI Taxonomy" id="365591"/>
    <lineage>
        <taxon>Bacteria</taxon>
        <taxon>Pseudomonadati</taxon>
        <taxon>Pseudomonadota</taxon>
        <taxon>Gammaproteobacteria</taxon>
        <taxon>Alteromonadales</taxon>
        <taxon>Shewanellaceae</taxon>
        <taxon>Shewanella</taxon>
    </lineage>
</organism>
<dbReference type="EMBL" id="UGYV01000001">
    <property type="protein sequence ID" value="SUI75495.1"/>
    <property type="molecule type" value="Genomic_DNA"/>
</dbReference>
<protein>
    <submittedName>
        <fullName evidence="3">Transposase DDE domain</fullName>
    </submittedName>
</protein>